<dbReference type="AlphaFoldDB" id="A0A173UD86"/>
<dbReference type="EMBL" id="CYYA01000012">
    <property type="protein sequence ID" value="CUN11478.1"/>
    <property type="molecule type" value="Genomic_DNA"/>
</dbReference>
<evidence type="ECO:0000313" key="3">
    <source>
        <dbReference type="EMBL" id="CUN11478.1"/>
    </source>
</evidence>
<reference evidence="3 4" key="1">
    <citation type="submission" date="2015-09" db="EMBL/GenBank/DDBJ databases">
        <authorList>
            <consortium name="Pathogen Informatics"/>
        </authorList>
    </citation>
    <scope>NUCLEOTIDE SEQUENCE [LARGE SCALE GENOMIC DNA]</scope>
    <source>
        <strain evidence="3 4">2789STDY5608891</strain>
    </source>
</reference>
<dbReference type="STRING" id="39490.ERS852448_01935"/>
<dbReference type="GO" id="GO:0003677">
    <property type="term" value="F:DNA binding"/>
    <property type="evidence" value="ECO:0007669"/>
    <property type="project" value="UniProtKB-KW"/>
</dbReference>
<protein>
    <submittedName>
        <fullName evidence="3">Helix-turn-helix</fullName>
    </submittedName>
</protein>
<dbReference type="RefSeq" id="WP_055290423.1">
    <property type="nucleotide sequence ID" value="NZ_CP173382.1"/>
</dbReference>
<dbReference type="InterPro" id="IPR001387">
    <property type="entry name" value="Cro/C1-type_HTH"/>
</dbReference>
<name>A0A173UD86_EUBRA</name>
<sequence length="77" mass="8978">MKQQTNPWNKIVGENIRRLREENNETQAMLGEFLGYGATTVANYESGYRLPDLLTAYVIAQHYHVLLDELMEEHHES</sequence>
<proteinExistence type="predicted"/>
<dbReference type="PANTHER" id="PTHR46558:SF11">
    <property type="entry name" value="HTH-TYPE TRANSCRIPTIONAL REGULATOR XRE"/>
    <property type="match status" value="1"/>
</dbReference>
<evidence type="ECO:0000256" key="1">
    <source>
        <dbReference type="ARBA" id="ARBA00023125"/>
    </source>
</evidence>
<dbReference type="SMART" id="SM00530">
    <property type="entry name" value="HTH_XRE"/>
    <property type="match status" value="1"/>
</dbReference>
<dbReference type="Pfam" id="PF01381">
    <property type="entry name" value="HTH_3"/>
    <property type="match status" value="1"/>
</dbReference>
<dbReference type="OrthoDB" id="9812239at2"/>
<evidence type="ECO:0000259" key="2">
    <source>
        <dbReference type="PROSITE" id="PS50943"/>
    </source>
</evidence>
<dbReference type="Gene3D" id="1.10.260.40">
    <property type="entry name" value="lambda repressor-like DNA-binding domains"/>
    <property type="match status" value="1"/>
</dbReference>
<dbReference type="InterPro" id="IPR010982">
    <property type="entry name" value="Lambda_DNA-bd_dom_sf"/>
</dbReference>
<gene>
    <name evidence="3" type="ORF">ERS852448_01935</name>
</gene>
<organism evidence="3 4">
    <name type="scientific">Eubacterium ramulus</name>
    <dbReference type="NCBI Taxonomy" id="39490"/>
    <lineage>
        <taxon>Bacteria</taxon>
        <taxon>Bacillati</taxon>
        <taxon>Bacillota</taxon>
        <taxon>Clostridia</taxon>
        <taxon>Eubacteriales</taxon>
        <taxon>Eubacteriaceae</taxon>
        <taxon>Eubacterium</taxon>
    </lineage>
</organism>
<feature type="domain" description="HTH cro/C1-type" evidence="2">
    <location>
        <begin position="16"/>
        <end position="70"/>
    </location>
</feature>
<evidence type="ECO:0000313" key="4">
    <source>
        <dbReference type="Proteomes" id="UP000095492"/>
    </source>
</evidence>
<keyword evidence="1" id="KW-0238">DNA-binding</keyword>
<accession>A0A173UD86</accession>
<dbReference type="PANTHER" id="PTHR46558">
    <property type="entry name" value="TRACRIPTIONAL REGULATORY PROTEIN-RELATED-RELATED"/>
    <property type="match status" value="1"/>
</dbReference>
<dbReference type="GeneID" id="97389767"/>
<dbReference type="CDD" id="cd00093">
    <property type="entry name" value="HTH_XRE"/>
    <property type="match status" value="1"/>
</dbReference>
<dbReference type="SUPFAM" id="SSF47413">
    <property type="entry name" value="lambda repressor-like DNA-binding domains"/>
    <property type="match status" value="1"/>
</dbReference>
<dbReference type="Proteomes" id="UP000095492">
    <property type="component" value="Unassembled WGS sequence"/>
</dbReference>
<dbReference type="PROSITE" id="PS50943">
    <property type="entry name" value="HTH_CROC1"/>
    <property type="match status" value="1"/>
</dbReference>